<dbReference type="SUPFAM" id="SSF52540">
    <property type="entry name" value="P-loop containing nucleoside triphosphate hydrolases"/>
    <property type="match status" value="1"/>
</dbReference>
<evidence type="ECO:0000256" key="2">
    <source>
        <dbReference type="ARBA" id="ARBA00022840"/>
    </source>
</evidence>
<sequence length="212" mass="23704">MEALVIALDDVKFNYTDDVKLSFPRFTLRKGEHCLILGNSGSGKTTLIHMMCGLLRPSSGKVILNGVDIYGLSAKQLDHFRGQNIGLIFQQTHLIRSLTILENLQLARWLAGLKEDREELLLVLQRLKIADKATNYPHQLSQGQAQRAAIARALVNRPMFLIADEPTSSLDDHHAALVLDLLLDQSQNFGASLIIATHDKRVKDQIVNTYQL</sequence>
<dbReference type="PROSITE" id="PS00211">
    <property type="entry name" value="ABC_TRANSPORTER_1"/>
    <property type="match status" value="1"/>
</dbReference>
<comment type="caution">
    <text evidence="4">The sequence shown here is derived from an EMBL/GenBank/DDBJ whole genome shotgun (WGS) entry which is preliminary data.</text>
</comment>
<dbReference type="GO" id="GO:0005524">
    <property type="term" value="F:ATP binding"/>
    <property type="evidence" value="ECO:0007669"/>
    <property type="project" value="UniProtKB-KW"/>
</dbReference>
<dbReference type="Gene3D" id="3.40.50.300">
    <property type="entry name" value="P-loop containing nucleotide triphosphate hydrolases"/>
    <property type="match status" value="1"/>
</dbReference>
<keyword evidence="5" id="KW-1185">Reference proteome</keyword>
<keyword evidence="2 4" id="KW-0067">ATP-binding</keyword>
<dbReference type="EMBL" id="BAABIQ010000007">
    <property type="protein sequence ID" value="GAA4786757.1"/>
    <property type="molecule type" value="Genomic_DNA"/>
</dbReference>
<dbReference type="InterPro" id="IPR017871">
    <property type="entry name" value="ABC_transporter-like_CS"/>
</dbReference>
<evidence type="ECO:0000313" key="4">
    <source>
        <dbReference type="EMBL" id="GAA4786757.1"/>
    </source>
</evidence>
<evidence type="ECO:0000256" key="1">
    <source>
        <dbReference type="ARBA" id="ARBA00022741"/>
    </source>
</evidence>
<dbReference type="RefSeq" id="WP_345230999.1">
    <property type="nucleotide sequence ID" value="NZ_BAABIQ010000007.1"/>
</dbReference>
<dbReference type="Proteomes" id="UP001501411">
    <property type="component" value="Unassembled WGS sequence"/>
</dbReference>
<evidence type="ECO:0000259" key="3">
    <source>
        <dbReference type="PROSITE" id="PS50893"/>
    </source>
</evidence>
<dbReference type="PROSITE" id="PS50893">
    <property type="entry name" value="ABC_TRANSPORTER_2"/>
    <property type="match status" value="1"/>
</dbReference>
<dbReference type="InterPro" id="IPR027417">
    <property type="entry name" value="P-loop_NTPase"/>
</dbReference>
<dbReference type="SMART" id="SM00382">
    <property type="entry name" value="AAA"/>
    <property type="match status" value="1"/>
</dbReference>
<name>A0ABP9AZF2_9SPHI</name>
<keyword evidence="1" id="KW-0547">Nucleotide-binding</keyword>
<dbReference type="InterPro" id="IPR003439">
    <property type="entry name" value="ABC_transporter-like_ATP-bd"/>
</dbReference>
<dbReference type="InterPro" id="IPR015854">
    <property type="entry name" value="ABC_transpr_LolD-like"/>
</dbReference>
<accession>A0ABP9AZF2</accession>
<evidence type="ECO:0000313" key="5">
    <source>
        <dbReference type="Proteomes" id="UP001501411"/>
    </source>
</evidence>
<reference evidence="5" key="1">
    <citation type="journal article" date="2019" name="Int. J. Syst. Evol. Microbiol.">
        <title>The Global Catalogue of Microorganisms (GCM) 10K type strain sequencing project: providing services to taxonomists for standard genome sequencing and annotation.</title>
        <authorList>
            <consortium name="The Broad Institute Genomics Platform"/>
            <consortium name="The Broad Institute Genome Sequencing Center for Infectious Disease"/>
            <person name="Wu L."/>
            <person name="Ma J."/>
        </authorList>
    </citation>
    <scope>NUCLEOTIDE SEQUENCE [LARGE SCALE GENOMIC DNA]</scope>
    <source>
        <strain evidence="5">JCM 18200</strain>
    </source>
</reference>
<protein>
    <submittedName>
        <fullName evidence="4">ABC transporter ATP-binding protein</fullName>
    </submittedName>
</protein>
<organism evidence="4 5">
    <name type="scientific">Olivibacter ginsenosidimutans</name>
    <dbReference type="NCBI Taxonomy" id="1176537"/>
    <lineage>
        <taxon>Bacteria</taxon>
        <taxon>Pseudomonadati</taxon>
        <taxon>Bacteroidota</taxon>
        <taxon>Sphingobacteriia</taxon>
        <taxon>Sphingobacteriales</taxon>
        <taxon>Sphingobacteriaceae</taxon>
        <taxon>Olivibacter</taxon>
    </lineage>
</organism>
<feature type="domain" description="ABC transporter" evidence="3">
    <location>
        <begin position="6"/>
        <end position="210"/>
    </location>
</feature>
<gene>
    <name evidence="4" type="ORF">GCM10023231_13530</name>
</gene>
<proteinExistence type="predicted"/>
<dbReference type="Pfam" id="PF00005">
    <property type="entry name" value="ABC_tran"/>
    <property type="match status" value="1"/>
</dbReference>
<dbReference type="InterPro" id="IPR003593">
    <property type="entry name" value="AAA+_ATPase"/>
</dbReference>
<dbReference type="PANTHER" id="PTHR24220">
    <property type="entry name" value="IMPORT ATP-BINDING PROTEIN"/>
    <property type="match status" value="1"/>
</dbReference>